<feature type="transmembrane region" description="Helical" evidence="1">
    <location>
        <begin position="369"/>
        <end position="387"/>
    </location>
</feature>
<sequence>MTFLGKKSRCIGILGWMLLGAPAALATTNTGGFSLTNTKPDQVITSYSIAEGATGLMQVVLLSTERYPNEQNLKLRLYRDDDWVNVKRLSTCQEKAQLARDTVDITFDTETETQMKEWGYKKPRWRSETHLRIEPVEEESTDYVPRHHYWYVVMDDCSLEGEYRATMPRVKYYLQIYNMLNEKAITHFSTDEFSLSRVHTFTMLFGAALCFMLLFKIGCDLTSSGIVHVSNFMVLGAITFYIAASVFQLMHLNFYRYDGESWFWLEELSAYTDAICDGMICFLLLAIASGWTLPTDVISVQHSQDNATVIQKILVGLANPTGAKSWINPFSTLYAGSIMVHLTLAHWGLSYQDDFDSYHDLEHAPGKVLMGLRSFAGIVMLAATVMTRFKCTHNALHSFYFRFAIVGTIWFQGLPLITFMCNNFVAFHQRHPTVIIACAVLQSTSLLLLGWLVSADEDESSYHRMSHMTQSGDNNLTEKVASAGGGTCNAVTWKLFGKSKVRLD</sequence>
<dbReference type="PANTHER" id="PTHR23252">
    <property type="entry name" value="INTIMAL THICKNESS RECEPTOR-RELATED"/>
    <property type="match status" value="1"/>
</dbReference>
<feature type="transmembrane region" description="Helical" evidence="1">
    <location>
        <begin position="229"/>
        <end position="250"/>
    </location>
</feature>
<dbReference type="AlphaFoldDB" id="A0A9N8DFP9"/>
<comment type="caution">
    <text evidence="4">The sequence shown here is derived from an EMBL/GenBank/DDBJ whole genome shotgun (WGS) entry which is preliminary data.</text>
</comment>
<reference evidence="4" key="1">
    <citation type="submission" date="2020-06" db="EMBL/GenBank/DDBJ databases">
        <authorList>
            <consortium name="Plant Systems Biology data submission"/>
        </authorList>
    </citation>
    <scope>NUCLEOTIDE SEQUENCE</scope>
    <source>
        <strain evidence="4">D6</strain>
    </source>
</reference>
<keyword evidence="2" id="KW-0732">Signal</keyword>
<feature type="signal peptide" evidence="2">
    <location>
        <begin position="1"/>
        <end position="26"/>
    </location>
</feature>
<feature type="domain" description="GPR180/TMEM145 transmembrane" evidence="3">
    <location>
        <begin position="209"/>
        <end position="448"/>
    </location>
</feature>
<organism evidence="4 5">
    <name type="scientific">Seminavis robusta</name>
    <dbReference type="NCBI Taxonomy" id="568900"/>
    <lineage>
        <taxon>Eukaryota</taxon>
        <taxon>Sar</taxon>
        <taxon>Stramenopiles</taxon>
        <taxon>Ochrophyta</taxon>
        <taxon>Bacillariophyta</taxon>
        <taxon>Bacillariophyceae</taxon>
        <taxon>Bacillariophycidae</taxon>
        <taxon>Naviculales</taxon>
        <taxon>Naviculaceae</taxon>
        <taxon>Seminavis</taxon>
    </lineage>
</organism>
<evidence type="ECO:0000256" key="2">
    <source>
        <dbReference type="SAM" id="SignalP"/>
    </source>
</evidence>
<gene>
    <name evidence="4" type="ORF">SEMRO_70_G038900.1</name>
</gene>
<evidence type="ECO:0000256" key="1">
    <source>
        <dbReference type="SAM" id="Phobius"/>
    </source>
</evidence>
<feature type="transmembrane region" description="Helical" evidence="1">
    <location>
        <begin position="332"/>
        <end position="349"/>
    </location>
</feature>
<dbReference type="PANTHER" id="PTHR23252:SF24">
    <property type="entry name" value="TRANSMEMBRANE PROTEIN 145"/>
    <property type="match status" value="1"/>
</dbReference>
<feature type="transmembrane region" description="Helical" evidence="1">
    <location>
        <begin position="198"/>
        <end position="217"/>
    </location>
</feature>
<keyword evidence="1" id="KW-0472">Membrane</keyword>
<name>A0A9N8DFP9_9STRA</name>
<feature type="transmembrane region" description="Helical" evidence="1">
    <location>
        <begin position="399"/>
        <end position="420"/>
    </location>
</feature>
<keyword evidence="1" id="KW-1133">Transmembrane helix</keyword>
<keyword evidence="1" id="KW-0812">Transmembrane</keyword>
<dbReference type="GO" id="GO:0019236">
    <property type="term" value="P:response to pheromone"/>
    <property type="evidence" value="ECO:0007669"/>
    <property type="project" value="InterPro"/>
</dbReference>
<keyword evidence="5" id="KW-1185">Reference proteome</keyword>
<evidence type="ECO:0000313" key="4">
    <source>
        <dbReference type="EMBL" id="CAB9499846.1"/>
    </source>
</evidence>
<dbReference type="GO" id="GO:0007186">
    <property type="term" value="P:G protein-coupled receptor signaling pathway"/>
    <property type="evidence" value="ECO:0007669"/>
    <property type="project" value="InterPro"/>
</dbReference>
<feature type="chain" id="PRO_5040115365" evidence="2">
    <location>
        <begin position="27"/>
        <end position="504"/>
    </location>
</feature>
<dbReference type="EMBL" id="CAICTM010000069">
    <property type="protein sequence ID" value="CAB9499846.1"/>
    <property type="molecule type" value="Genomic_DNA"/>
</dbReference>
<protein>
    <submittedName>
        <fullName evidence="4">Whole genome shotgun sequence</fullName>
    </submittedName>
</protein>
<dbReference type="Proteomes" id="UP001153069">
    <property type="component" value="Unassembled WGS sequence"/>
</dbReference>
<feature type="transmembrane region" description="Helical" evidence="1">
    <location>
        <begin position="432"/>
        <end position="455"/>
    </location>
</feature>
<dbReference type="OrthoDB" id="45670at2759"/>
<accession>A0A9N8DFP9</accession>
<proteinExistence type="predicted"/>
<dbReference type="InterPro" id="IPR019336">
    <property type="entry name" value="GPR180/TMEM145_TM"/>
</dbReference>
<dbReference type="Pfam" id="PF10192">
    <property type="entry name" value="GPR180-TMEM145_TM"/>
    <property type="match status" value="1"/>
</dbReference>
<evidence type="ECO:0000259" key="3">
    <source>
        <dbReference type="Pfam" id="PF10192"/>
    </source>
</evidence>
<evidence type="ECO:0000313" key="5">
    <source>
        <dbReference type="Proteomes" id="UP001153069"/>
    </source>
</evidence>
<dbReference type="InterPro" id="IPR047831">
    <property type="entry name" value="GPR180/TMEM145"/>
</dbReference>